<keyword evidence="10 15" id="KW-0234">DNA repair</keyword>
<dbReference type="Pfam" id="PF00271">
    <property type="entry name" value="Helicase_C"/>
    <property type="match status" value="1"/>
</dbReference>
<comment type="catalytic activity">
    <reaction evidence="12 15">
        <text>Couples ATP hydrolysis with the unwinding of duplex DNA by translocating in the 3'-5' direction.</text>
        <dbReference type="EC" id="5.6.2.4"/>
    </reaction>
</comment>
<keyword evidence="7 15" id="KW-0067">ATP-binding</keyword>
<evidence type="ECO:0000256" key="3">
    <source>
        <dbReference type="ARBA" id="ARBA00022741"/>
    </source>
</evidence>
<dbReference type="RefSeq" id="WP_354599502.1">
    <property type="nucleotide sequence ID" value="NZ_JBEWZI010000002.1"/>
</dbReference>
<keyword evidence="9 15" id="KW-0233">DNA recombination</keyword>
<evidence type="ECO:0000256" key="15">
    <source>
        <dbReference type="RuleBase" id="RU363016"/>
    </source>
</evidence>
<dbReference type="EC" id="5.6.2.4" evidence="13 15"/>
<dbReference type="NCBIfam" id="TIGR00643">
    <property type="entry name" value="recG"/>
    <property type="match status" value="1"/>
</dbReference>
<sequence>MTEAVRKTASALTGRLHKLGIFNDADMLLHLPMRYEDETRLTDIRTAQPGVSVQVEGVVEHAEITFRPRRQLVVKLVDDSGALILRFLNWYPSIQKMLEAGKRVRAFGEVRSGFWGEEMIHPRLVSVSEGQALPQALTPTYPATAGLAQSALRKLVLRAFTRASLADLLPESLRRSLKLAGWERSLRYLHQPPTDAKLGALEDRSHPAWRRIKFDELLAQQISLRKAYIERRAHAAAQLLPQGSLSAPFLAVLPFALTGAQRRAVDEIARDIAQPWPMQRLLQGDVGSGKTIVAALAMLQAAENGLQAAMMAPTEILAEQHYRKLAGWLEPLGISVAWLSGSQKKKERAAMLEKIASGEALLVVGTHALIEDTVALEKLGLAVVDEQHRFGVRQRLALREKVVGRLPHMLMMSATPIPRTLAMSYMADLDVSVLDELPPGRTPIVTKLVADSHREKVIARVRDACLEGRQAYWVCPLIEESETLQLQTAVDTYEVLSAELAELKVGLVHGRLKPVEKAAVMDAFLRNEVQVLVATTVIEVGVDVPNASLMVIEHAERFGLAQLHQLRGRVGRGAAASSCILVYAQPLSPTGRERLKAIYETTDGFEIARRDLHLRGPGEFIGARQSGVPLLRYADLELDVDLIEAAKQAAEEMQARHPDAAEALLTRWYGGRAELLKA</sequence>
<dbReference type="NCBIfam" id="NF008165">
    <property type="entry name" value="PRK10917.1-3"/>
    <property type="match status" value="1"/>
</dbReference>
<dbReference type="PROSITE" id="PS51192">
    <property type="entry name" value="HELICASE_ATP_BIND_1"/>
    <property type="match status" value="1"/>
</dbReference>
<evidence type="ECO:0000256" key="4">
    <source>
        <dbReference type="ARBA" id="ARBA00022763"/>
    </source>
</evidence>
<evidence type="ECO:0000256" key="11">
    <source>
        <dbReference type="ARBA" id="ARBA00023235"/>
    </source>
</evidence>
<evidence type="ECO:0000313" key="18">
    <source>
        <dbReference type="EMBL" id="MET7013040.1"/>
    </source>
</evidence>
<accession>A0ABV2TGK2</accession>
<evidence type="ECO:0000256" key="13">
    <source>
        <dbReference type="ARBA" id="ARBA00034808"/>
    </source>
</evidence>
<dbReference type="Proteomes" id="UP001549691">
    <property type="component" value="Unassembled WGS sequence"/>
</dbReference>
<evidence type="ECO:0000256" key="1">
    <source>
        <dbReference type="ARBA" id="ARBA00007504"/>
    </source>
</evidence>
<feature type="domain" description="Helicase ATP-binding" evidence="16">
    <location>
        <begin position="271"/>
        <end position="434"/>
    </location>
</feature>
<dbReference type="SMART" id="SM00487">
    <property type="entry name" value="DEXDc"/>
    <property type="match status" value="1"/>
</dbReference>
<evidence type="ECO:0000256" key="5">
    <source>
        <dbReference type="ARBA" id="ARBA00022801"/>
    </source>
</evidence>
<keyword evidence="3 15" id="KW-0547">Nucleotide-binding</keyword>
<dbReference type="NCBIfam" id="NF008168">
    <property type="entry name" value="PRK10917.2-2"/>
    <property type="match status" value="1"/>
</dbReference>
<dbReference type="InterPro" id="IPR014001">
    <property type="entry name" value="Helicase_ATP-bd"/>
</dbReference>
<dbReference type="InterPro" id="IPR027417">
    <property type="entry name" value="P-loop_NTPase"/>
</dbReference>
<comment type="catalytic activity">
    <reaction evidence="14 15">
        <text>ATP + H2O = ADP + phosphate + H(+)</text>
        <dbReference type="Rhea" id="RHEA:13065"/>
        <dbReference type="ChEBI" id="CHEBI:15377"/>
        <dbReference type="ChEBI" id="CHEBI:15378"/>
        <dbReference type="ChEBI" id="CHEBI:30616"/>
        <dbReference type="ChEBI" id="CHEBI:43474"/>
        <dbReference type="ChEBI" id="CHEBI:456216"/>
        <dbReference type="EC" id="5.6.2.4"/>
    </reaction>
</comment>
<comment type="function">
    <text evidence="15">Plays a critical role in recombination and DNA repair. Helps process Holliday junction intermediates to mature products by catalyzing branch migration. Has replication fork regression activity, unwinds stalled or blocked replication forks to make a HJ that can be resolved. Has a DNA unwinding activity characteristic of a DNA helicase with 3'-5' polarity.</text>
</comment>
<dbReference type="InterPro" id="IPR045562">
    <property type="entry name" value="RecG_dom3_C"/>
</dbReference>
<evidence type="ECO:0000259" key="16">
    <source>
        <dbReference type="PROSITE" id="PS51192"/>
    </source>
</evidence>
<keyword evidence="11" id="KW-0413">Isomerase</keyword>
<evidence type="ECO:0000256" key="14">
    <source>
        <dbReference type="ARBA" id="ARBA00048988"/>
    </source>
</evidence>
<dbReference type="Gene3D" id="3.40.50.300">
    <property type="entry name" value="P-loop containing nucleotide triphosphate hydrolases"/>
    <property type="match status" value="2"/>
</dbReference>
<dbReference type="SUPFAM" id="SSF50249">
    <property type="entry name" value="Nucleic acid-binding proteins"/>
    <property type="match status" value="1"/>
</dbReference>
<gene>
    <name evidence="18" type="primary">recG</name>
    <name evidence="18" type="ORF">ABXR19_02485</name>
</gene>
<dbReference type="CDD" id="cd17992">
    <property type="entry name" value="DEXHc_RecG"/>
    <property type="match status" value="1"/>
</dbReference>
<evidence type="ECO:0000256" key="10">
    <source>
        <dbReference type="ARBA" id="ARBA00023204"/>
    </source>
</evidence>
<dbReference type="InterPro" id="IPR011545">
    <property type="entry name" value="DEAD/DEAH_box_helicase_dom"/>
</dbReference>
<dbReference type="PANTHER" id="PTHR47964:SF1">
    <property type="entry name" value="ATP-DEPENDENT DNA HELICASE HOMOLOG RECG, CHLOROPLASTIC"/>
    <property type="match status" value="1"/>
</dbReference>
<dbReference type="EMBL" id="JBEWZI010000002">
    <property type="protein sequence ID" value="MET7013040.1"/>
    <property type="molecule type" value="Genomic_DNA"/>
</dbReference>
<dbReference type="GO" id="GO:0016787">
    <property type="term" value="F:hydrolase activity"/>
    <property type="evidence" value="ECO:0007669"/>
    <property type="project" value="UniProtKB-KW"/>
</dbReference>
<dbReference type="InterPro" id="IPR047112">
    <property type="entry name" value="RecG/Mfd"/>
</dbReference>
<comment type="similarity">
    <text evidence="1 15">Belongs to the helicase family. RecG subfamily.</text>
</comment>
<evidence type="ECO:0000256" key="12">
    <source>
        <dbReference type="ARBA" id="ARBA00034617"/>
    </source>
</evidence>
<evidence type="ECO:0000256" key="9">
    <source>
        <dbReference type="ARBA" id="ARBA00023172"/>
    </source>
</evidence>
<evidence type="ECO:0000256" key="6">
    <source>
        <dbReference type="ARBA" id="ARBA00022806"/>
    </source>
</evidence>
<dbReference type="PANTHER" id="PTHR47964">
    <property type="entry name" value="ATP-DEPENDENT DNA HELICASE HOMOLOG RECG, CHLOROPLASTIC"/>
    <property type="match status" value="1"/>
</dbReference>
<dbReference type="GO" id="GO:0003678">
    <property type="term" value="F:DNA helicase activity"/>
    <property type="evidence" value="ECO:0007669"/>
    <property type="project" value="UniProtKB-EC"/>
</dbReference>
<proteinExistence type="inferred from homology"/>
<comment type="caution">
    <text evidence="18">The sequence shown here is derived from an EMBL/GenBank/DDBJ whole genome shotgun (WGS) entry which is preliminary data.</text>
</comment>
<name>A0ABV2TGK2_9RHOO</name>
<dbReference type="NCBIfam" id="NF008166">
    <property type="entry name" value="PRK10917.1-4"/>
    <property type="match status" value="1"/>
</dbReference>
<feature type="domain" description="Helicase C-terminal" evidence="17">
    <location>
        <begin position="467"/>
        <end position="613"/>
    </location>
</feature>
<dbReference type="InterPro" id="IPR004609">
    <property type="entry name" value="ATP-dep_DNA_helicase_RecG"/>
</dbReference>
<keyword evidence="19" id="KW-1185">Reference proteome</keyword>
<dbReference type="Pfam" id="PF00270">
    <property type="entry name" value="DEAD"/>
    <property type="match status" value="1"/>
</dbReference>
<keyword evidence="4 15" id="KW-0227">DNA damage</keyword>
<dbReference type="SUPFAM" id="SSF52540">
    <property type="entry name" value="P-loop containing nucleoside triphosphate hydrolases"/>
    <property type="match status" value="2"/>
</dbReference>
<dbReference type="SMART" id="SM00490">
    <property type="entry name" value="HELICc"/>
    <property type="match status" value="1"/>
</dbReference>
<dbReference type="InterPro" id="IPR033454">
    <property type="entry name" value="RecG_wedge"/>
</dbReference>
<dbReference type="Pfam" id="PF17191">
    <property type="entry name" value="RecG_wedge"/>
    <property type="match status" value="1"/>
</dbReference>
<keyword evidence="8" id="KW-0238">DNA-binding</keyword>
<dbReference type="NCBIfam" id="NF008163">
    <property type="entry name" value="PRK10917.1-1"/>
    <property type="match status" value="1"/>
</dbReference>
<evidence type="ECO:0000259" key="17">
    <source>
        <dbReference type="PROSITE" id="PS51194"/>
    </source>
</evidence>
<keyword evidence="6 15" id="KW-0347">Helicase</keyword>
<dbReference type="Pfam" id="PF19833">
    <property type="entry name" value="RecG_dom3_C"/>
    <property type="match status" value="1"/>
</dbReference>
<keyword evidence="5 15" id="KW-0378">Hydrolase</keyword>
<dbReference type="InterPro" id="IPR012340">
    <property type="entry name" value="NA-bd_OB-fold"/>
</dbReference>
<reference evidence="18 19" key="1">
    <citation type="submission" date="2024-07" db="EMBL/GenBank/DDBJ databases">
        <title>Uliginosibacterium flavum JJ3220;KACC:17644.</title>
        <authorList>
            <person name="Kim M.K."/>
        </authorList>
    </citation>
    <scope>NUCLEOTIDE SEQUENCE [LARGE SCALE GENOMIC DNA]</scope>
    <source>
        <strain evidence="18 19">KACC:17644</strain>
    </source>
</reference>
<dbReference type="InterPro" id="IPR001650">
    <property type="entry name" value="Helicase_C-like"/>
</dbReference>
<dbReference type="Gene3D" id="2.40.50.140">
    <property type="entry name" value="Nucleic acid-binding proteins"/>
    <property type="match status" value="1"/>
</dbReference>
<evidence type="ECO:0000256" key="8">
    <source>
        <dbReference type="ARBA" id="ARBA00023125"/>
    </source>
</evidence>
<dbReference type="PROSITE" id="PS51194">
    <property type="entry name" value="HELICASE_CTER"/>
    <property type="match status" value="1"/>
</dbReference>
<evidence type="ECO:0000313" key="19">
    <source>
        <dbReference type="Proteomes" id="UP001549691"/>
    </source>
</evidence>
<evidence type="ECO:0000256" key="2">
    <source>
        <dbReference type="ARBA" id="ARBA00017846"/>
    </source>
</evidence>
<protein>
    <recommendedName>
        <fullName evidence="2 15">ATP-dependent DNA helicase RecG</fullName>
        <ecNumber evidence="13 15">5.6.2.4</ecNumber>
    </recommendedName>
</protein>
<evidence type="ECO:0000256" key="7">
    <source>
        <dbReference type="ARBA" id="ARBA00022840"/>
    </source>
</evidence>
<organism evidence="18 19">
    <name type="scientific">Uliginosibacterium flavum</name>
    <dbReference type="NCBI Taxonomy" id="1396831"/>
    <lineage>
        <taxon>Bacteria</taxon>
        <taxon>Pseudomonadati</taxon>
        <taxon>Pseudomonadota</taxon>
        <taxon>Betaproteobacteria</taxon>
        <taxon>Rhodocyclales</taxon>
        <taxon>Zoogloeaceae</taxon>
        <taxon>Uliginosibacterium</taxon>
    </lineage>
</organism>
<dbReference type="CDD" id="cd04488">
    <property type="entry name" value="RecG_wedge_OBF"/>
    <property type="match status" value="1"/>
</dbReference>